<dbReference type="SMART" id="SM00282">
    <property type="entry name" value="LamG"/>
    <property type="match status" value="1"/>
</dbReference>
<keyword evidence="5" id="KW-0732">Signal</keyword>
<dbReference type="GO" id="GO:0016020">
    <property type="term" value="C:membrane"/>
    <property type="evidence" value="ECO:0007669"/>
    <property type="project" value="UniProtKB-SubCell"/>
</dbReference>
<keyword evidence="17" id="KW-1185">Reference proteome</keyword>
<feature type="domain" description="Laminin G" evidence="14">
    <location>
        <begin position="44"/>
        <end position="208"/>
    </location>
</feature>
<dbReference type="PANTHER" id="PTHR15036">
    <property type="entry name" value="PIKACHURIN-LIKE PROTEIN"/>
    <property type="match status" value="1"/>
</dbReference>
<keyword evidence="4" id="KW-0812">Transmembrane</keyword>
<evidence type="ECO:0000256" key="10">
    <source>
        <dbReference type="ARBA" id="ARBA00023180"/>
    </source>
</evidence>
<dbReference type="InterPro" id="IPR050372">
    <property type="entry name" value="Neurexin-related_CASP"/>
</dbReference>
<organism evidence="16 17">
    <name type="scientific">Marmota monax</name>
    <name type="common">Woodchuck</name>
    <dbReference type="NCBI Taxonomy" id="9995"/>
    <lineage>
        <taxon>Eukaryota</taxon>
        <taxon>Metazoa</taxon>
        <taxon>Chordata</taxon>
        <taxon>Craniata</taxon>
        <taxon>Vertebrata</taxon>
        <taxon>Euteleostomi</taxon>
        <taxon>Mammalia</taxon>
        <taxon>Eutheria</taxon>
        <taxon>Euarchontoglires</taxon>
        <taxon>Glires</taxon>
        <taxon>Rodentia</taxon>
        <taxon>Sciuromorpha</taxon>
        <taxon>Sciuridae</taxon>
        <taxon>Xerinae</taxon>
        <taxon>Marmotini</taxon>
        <taxon>Marmota</taxon>
    </lineage>
</organism>
<keyword evidence="7" id="KW-1133">Transmembrane helix</keyword>
<comment type="caution">
    <text evidence="11">Lacks conserved residue(s) required for the propagation of feature annotation.</text>
</comment>
<dbReference type="InterPro" id="IPR013320">
    <property type="entry name" value="ConA-like_dom_sf"/>
</dbReference>
<proteinExistence type="inferred from homology"/>
<reference evidence="16" key="1">
    <citation type="submission" date="2019-04" db="EMBL/GenBank/DDBJ databases">
        <authorList>
            <person name="Alioto T."/>
            <person name="Alioto T."/>
        </authorList>
    </citation>
    <scope>NUCLEOTIDE SEQUENCE [LARGE SCALE GENOMIC DNA]</scope>
</reference>
<evidence type="ECO:0000313" key="16">
    <source>
        <dbReference type="EMBL" id="VTJ76383.1"/>
    </source>
</evidence>
<evidence type="ECO:0000256" key="11">
    <source>
        <dbReference type="PROSITE-ProRule" id="PRU00076"/>
    </source>
</evidence>
<keyword evidence="3 11" id="KW-0245">EGF-like domain</keyword>
<evidence type="ECO:0000256" key="8">
    <source>
        <dbReference type="ARBA" id="ARBA00023136"/>
    </source>
</evidence>
<comment type="caution">
    <text evidence="16">The sequence shown here is derived from an EMBL/GenBank/DDBJ whole genome shotgun (WGS) entry which is preliminary data.</text>
</comment>
<keyword evidence="9 12" id="KW-1015">Disulfide bond</keyword>
<sequence>LCVTHDSHLVGQFQASDKTVNDGRAVSMLRSNVHELKFPGNYWNAASFPNPSSYLHFSTFQGETSADISFYFKTLIPRGVFLENLGNTDFIKLELKSATEVSFSFDVGNGPVEIVVRSPSPLNDDQWHRVTAERNVKQASLQVDRLPQQIRKAPTEGHTRLELYSQLFVGGAGGQQGFLGCIRSLRMNGVTLDLEERAKVTSGFKSGCSGHCTSYGTNCENGGKCIEKYHGYSCDCSNTAYDGTFCNKDVGAFFEEGMWLRYNFQAPAVSSKDSGSRAENSLDQQHSGPDLAQEQIHFSFSTTRAPCILLYVSSLTTDFLAVLVKPTDVPASKWADSPWASSPPPGRRALTLRWSEFAMAALRARVPLGGGVRWQSHPPWSLLVLTATTTSKMLELHLRMLSPPPPEGQAPEDSAPTPSPCP</sequence>
<evidence type="ECO:0000259" key="15">
    <source>
        <dbReference type="PROSITE" id="PS50026"/>
    </source>
</evidence>
<evidence type="ECO:0000256" key="13">
    <source>
        <dbReference type="SAM" id="MobiDB-lite"/>
    </source>
</evidence>
<dbReference type="FunFam" id="2.10.25.10:FF:000015">
    <property type="entry name" value="neurexin-1 isoform X1"/>
    <property type="match status" value="1"/>
</dbReference>
<protein>
    <recommendedName>
        <fullName evidence="18">Laminin G domain-containing protein</fullName>
    </recommendedName>
</protein>
<dbReference type="Gene3D" id="2.10.25.10">
    <property type="entry name" value="Laminin"/>
    <property type="match status" value="1"/>
</dbReference>
<name>A0A5E4C3A5_MARMO</name>
<dbReference type="AlphaFoldDB" id="A0A5E4C3A5"/>
<comment type="similarity">
    <text evidence="2">Belongs to the neurexin family.</text>
</comment>
<evidence type="ECO:0000256" key="4">
    <source>
        <dbReference type="ARBA" id="ARBA00022692"/>
    </source>
</evidence>
<feature type="domain" description="EGF-like" evidence="15">
    <location>
        <begin position="209"/>
        <end position="247"/>
    </location>
</feature>
<keyword evidence="8" id="KW-0472">Membrane</keyword>
<keyword evidence="6" id="KW-0677">Repeat</keyword>
<evidence type="ECO:0000256" key="6">
    <source>
        <dbReference type="ARBA" id="ARBA00022737"/>
    </source>
</evidence>
<feature type="disulfide bond" evidence="12">
    <location>
        <begin position="181"/>
        <end position="208"/>
    </location>
</feature>
<evidence type="ECO:0000313" key="17">
    <source>
        <dbReference type="Proteomes" id="UP000335636"/>
    </source>
</evidence>
<dbReference type="InterPro" id="IPR001791">
    <property type="entry name" value="Laminin_G"/>
</dbReference>
<dbReference type="PANTHER" id="PTHR15036:SF33">
    <property type="entry name" value="CONTACTIN-ASSOCIATED PROTEIN-LIKE 2"/>
    <property type="match status" value="1"/>
</dbReference>
<evidence type="ECO:0000256" key="3">
    <source>
        <dbReference type="ARBA" id="ARBA00022536"/>
    </source>
</evidence>
<accession>A0A5E4C3A5</accession>
<evidence type="ECO:0000256" key="5">
    <source>
        <dbReference type="ARBA" id="ARBA00022729"/>
    </source>
</evidence>
<evidence type="ECO:0000256" key="12">
    <source>
        <dbReference type="PROSITE-ProRule" id="PRU00122"/>
    </source>
</evidence>
<dbReference type="CDD" id="cd00110">
    <property type="entry name" value="LamG"/>
    <property type="match status" value="1"/>
</dbReference>
<dbReference type="Pfam" id="PF02210">
    <property type="entry name" value="Laminin_G_2"/>
    <property type="match status" value="1"/>
</dbReference>
<dbReference type="FunFam" id="2.60.120.200:FF:000026">
    <property type="entry name" value="contactin-associated protein-like 4 isoform X1"/>
    <property type="match status" value="1"/>
</dbReference>
<dbReference type="CDD" id="cd00054">
    <property type="entry name" value="EGF_CA"/>
    <property type="match status" value="1"/>
</dbReference>
<evidence type="ECO:0008006" key="18">
    <source>
        <dbReference type="Google" id="ProtNLM"/>
    </source>
</evidence>
<dbReference type="PROSITE" id="PS50026">
    <property type="entry name" value="EGF_3"/>
    <property type="match status" value="1"/>
</dbReference>
<dbReference type="PROSITE" id="PS50025">
    <property type="entry name" value="LAM_G_DOMAIN"/>
    <property type="match status" value="1"/>
</dbReference>
<gene>
    <name evidence="16" type="ORF">MONAX_5E017588</name>
</gene>
<dbReference type="InterPro" id="IPR000742">
    <property type="entry name" value="EGF"/>
</dbReference>
<evidence type="ECO:0000256" key="1">
    <source>
        <dbReference type="ARBA" id="ARBA00004479"/>
    </source>
</evidence>
<keyword evidence="10" id="KW-0325">Glycoprotein</keyword>
<dbReference type="Proteomes" id="UP000335636">
    <property type="component" value="Unassembled WGS sequence"/>
</dbReference>
<evidence type="ECO:0000259" key="14">
    <source>
        <dbReference type="PROSITE" id="PS50025"/>
    </source>
</evidence>
<dbReference type="EMBL" id="CABDUW010000886">
    <property type="protein sequence ID" value="VTJ76383.1"/>
    <property type="molecule type" value="Genomic_DNA"/>
</dbReference>
<evidence type="ECO:0000256" key="7">
    <source>
        <dbReference type="ARBA" id="ARBA00022989"/>
    </source>
</evidence>
<comment type="subcellular location">
    <subcellularLocation>
        <location evidence="1">Membrane</location>
        <topology evidence="1">Single-pass type I membrane protein</topology>
    </subcellularLocation>
</comment>
<dbReference type="SUPFAM" id="SSF49899">
    <property type="entry name" value="Concanavalin A-like lectins/glucanases"/>
    <property type="match status" value="2"/>
</dbReference>
<feature type="region of interest" description="Disordered" evidence="13">
    <location>
        <begin position="400"/>
        <end position="422"/>
    </location>
</feature>
<evidence type="ECO:0000256" key="2">
    <source>
        <dbReference type="ARBA" id="ARBA00010241"/>
    </source>
</evidence>
<feature type="non-terminal residue" evidence="16">
    <location>
        <position position="1"/>
    </location>
</feature>
<evidence type="ECO:0000256" key="9">
    <source>
        <dbReference type="ARBA" id="ARBA00023157"/>
    </source>
</evidence>
<dbReference type="Gene3D" id="2.60.120.200">
    <property type="match status" value="1"/>
</dbReference>